<feature type="region of interest" description="Disordered" evidence="1">
    <location>
        <begin position="1"/>
        <end position="21"/>
    </location>
</feature>
<sequence length="52" mass="5677">MRIATVRRQTASPPAIDTTRPPHPLLMFIVAVVQTIAVLVVAMALIGYLLLH</sequence>
<keyword evidence="2" id="KW-0812">Transmembrane</keyword>
<evidence type="ECO:0000313" key="4">
    <source>
        <dbReference type="Proteomes" id="UP000247591"/>
    </source>
</evidence>
<evidence type="ECO:0000256" key="1">
    <source>
        <dbReference type="SAM" id="MobiDB-lite"/>
    </source>
</evidence>
<dbReference type="EMBL" id="QJSP01000006">
    <property type="protein sequence ID" value="PYE17359.1"/>
    <property type="molecule type" value="Genomic_DNA"/>
</dbReference>
<gene>
    <name evidence="3" type="ORF">DFR67_10662</name>
</gene>
<keyword evidence="2" id="KW-1133">Transmembrane helix</keyword>
<accession>A0A318RN42</accession>
<feature type="transmembrane region" description="Helical" evidence="2">
    <location>
        <begin position="25"/>
        <end position="51"/>
    </location>
</feature>
<reference evidence="3 4" key="1">
    <citation type="submission" date="2018-06" db="EMBL/GenBank/DDBJ databases">
        <title>Genomic Encyclopedia of Type Strains, Phase IV (KMG-IV): sequencing the most valuable type-strain genomes for metagenomic binning, comparative biology and taxonomic classification.</title>
        <authorList>
            <person name="Goeker M."/>
        </authorList>
    </citation>
    <scope>NUCLEOTIDE SEQUENCE [LARGE SCALE GENOMIC DNA]</scope>
    <source>
        <strain evidence="3 4">DSM 45521</strain>
    </source>
</reference>
<keyword evidence="2" id="KW-0472">Membrane</keyword>
<evidence type="ECO:0000256" key="2">
    <source>
        <dbReference type="SAM" id="Phobius"/>
    </source>
</evidence>
<dbReference type="RefSeq" id="WP_158539950.1">
    <property type="nucleotide sequence ID" value="NZ_QJSP01000006.1"/>
</dbReference>
<evidence type="ECO:0000313" key="3">
    <source>
        <dbReference type="EMBL" id="PYE17359.1"/>
    </source>
</evidence>
<dbReference type="AlphaFoldDB" id="A0A318RN42"/>
<comment type="caution">
    <text evidence="3">The sequence shown here is derived from an EMBL/GenBank/DDBJ whole genome shotgun (WGS) entry which is preliminary data.</text>
</comment>
<organism evidence="3 4">
    <name type="scientific">Williamsia limnetica</name>
    <dbReference type="NCBI Taxonomy" id="882452"/>
    <lineage>
        <taxon>Bacteria</taxon>
        <taxon>Bacillati</taxon>
        <taxon>Actinomycetota</taxon>
        <taxon>Actinomycetes</taxon>
        <taxon>Mycobacteriales</taxon>
        <taxon>Nocardiaceae</taxon>
        <taxon>Williamsia</taxon>
    </lineage>
</organism>
<protein>
    <submittedName>
        <fullName evidence="3">Uncharacterized protein</fullName>
    </submittedName>
</protein>
<keyword evidence="4" id="KW-1185">Reference proteome</keyword>
<dbReference type="Proteomes" id="UP000247591">
    <property type="component" value="Unassembled WGS sequence"/>
</dbReference>
<proteinExistence type="predicted"/>
<name>A0A318RN42_WILLI</name>